<organism evidence="9 10">
    <name type="scientific">Mariniflexile jejuense</name>
    <dbReference type="NCBI Taxonomy" id="1173582"/>
    <lineage>
        <taxon>Bacteria</taxon>
        <taxon>Pseudomonadati</taxon>
        <taxon>Bacteroidota</taxon>
        <taxon>Flavobacteriia</taxon>
        <taxon>Flavobacteriales</taxon>
        <taxon>Flavobacteriaceae</taxon>
        <taxon>Mariniflexile</taxon>
    </lineage>
</organism>
<evidence type="ECO:0000313" key="10">
    <source>
        <dbReference type="Proteomes" id="UP001597061"/>
    </source>
</evidence>
<comment type="subcellular location">
    <subcellularLocation>
        <location evidence="1 7">Cell outer membrane</location>
        <topology evidence="1 7">Multi-pass membrane protein</topology>
    </subcellularLocation>
</comment>
<evidence type="ECO:0000256" key="7">
    <source>
        <dbReference type="PROSITE-ProRule" id="PRU01360"/>
    </source>
</evidence>
<evidence type="ECO:0000256" key="2">
    <source>
        <dbReference type="ARBA" id="ARBA00022448"/>
    </source>
</evidence>
<keyword evidence="2 7" id="KW-0813">Transport</keyword>
<evidence type="ECO:0000313" key="9">
    <source>
        <dbReference type="EMBL" id="MFD0990819.1"/>
    </source>
</evidence>
<keyword evidence="10" id="KW-1185">Reference proteome</keyword>
<keyword evidence="6 7" id="KW-0998">Cell outer membrane</keyword>
<comment type="similarity">
    <text evidence="7">Belongs to the TonB-dependent receptor family.</text>
</comment>
<dbReference type="InterPro" id="IPR012910">
    <property type="entry name" value="Plug_dom"/>
</dbReference>
<feature type="domain" description="TonB-dependent receptor plug" evidence="8">
    <location>
        <begin position="143"/>
        <end position="236"/>
    </location>
</feature>
<evidence type="ECO:0000256" key="6">
    <source>
        <dbReference type="ARBA" id="ARBA00023237"/>
    </source>
</evidence>
<keyword evidence="3 7" id="KW-1134">Transmembrane beta strand</keyword>
<protein>
    <submittedName>
        <fullName evidence="9">Carboxypeptidase-like regulatory domain-containing protein</fullName>
    </submittedName>
</protein>
<keyword evidence="4 7" id="KW-0812">Transmembrane</keyword>
<dbReference type="InterPro" id="IPR008969">
    <property type="entry name" value="CarboxyPept-like_regulatory"/>
</dbReference>
<dbReference type="SUPFAM" id="SSF49464">
    <property type="entry name" value="Carboxypeptidase regulatory domain-like"/>
    <property type="match status" value="1"/>
</dbReference>
<name>A0ABW3JKA1_9FLAO</name>
<dbReference type="InterPro" id="IPR036942">
    <property type="entry name" value="Beta-barrel_TonB_sf"/>
</dbReference>
<dbReference type="InterPro" id="IPR037066">
    <property type="entry name" value="Plug_dom_sf"/>
</dbReference>
<evidence type="ECO:0000256" key="3">
    <source>
        <dbReference type="ARBA" id="ARBA00022452"/>
    </source>
</evidence>
<sequence length="840" mass="96347">MLEIVLLLKQFFTENKLQQNLKTKFLVFTLFFFSVIGLSNSQTATIKGVILDEFNVPIANVNIKTTTKGTTTNANGFYILEIPANQDVLVEFTHISHKKVISTFNLKNGEDYEFNPVMSTSIEQIAAVVVTNKRQRDVEGIITLKPETIRKIPSANAGVENLLLSLPGVSNNNELSTQYAVRGGNYDENLVYVNDIEVYRPFLVRSGQQEGLSFVNTDMVQNVDFSAGGFQAKYGDKLSSVLDITYKNPYQFEVNADFSLLGGSLSIENISKDSKFSGIVGLRYRDNSLFVNAKETETNFKPSFADAQAYFTYKFSSKFHLNFLGNASINKYNYQPQTRQTNFGTLTDPIALLVYYEGQEKDRYQTYFGAFKGTYFANNDLTLKLIASRYHTTEEEYFDILAQYRLGEVNTNIGEEGLGEVEFSRGVGSQLNHGRNDLDALITNIEHKGDFNINDNRIEWSLKYTNEDIRDRLIEWEVIDSAGFSIRPPKTLPTNEQPYTPYSGPLEAFQNVRATNYTQINRIQAYAQWSKRATLGTSDVWYNAGVRVHNWSVNDDNSASSNQTVFSPRVQFAIKPYWEKDMLFRIAAGLYYQPPFYRELRDANGVVQPNVKAQQSFHLVLGNDYSFKMWDRPFKLTSEAYYKKLTDVNPYTLENVRIRYSANNNAEAYAYGLDMRLNGEFVPGTESWFSFGYLKTEENINNQGYIARPTDQRLKFAALFQDYVPNVPNMKMYLNLVYNTGLPGGSPSYANPYDYQNRLPDYKRADLGLQFVLVDDKKQFDSGWKKPFKELSFGFEIYNMFDVQNSITNTWVRDVYTKRQYAIPNYLTPRVFNIRTTMKF</sequence>
<dbReference type="Gene3D" id="2.40.170.20">
    <property type="entry name" value="TonB-dependent receptor, beta-barrel domain"/>
    <property type="match status" value="1"/>
</dbReference>
<dbReference type="Proteomes" id="UP001597061">
    <property type="component" value="Unassembled WGS sequence"/>
</dbReference>
<dbReference type="RefSeq" id="WP_379926464.1">
    <property type="nucleotide sequence ID" value="NZ_JBHTJI010000022.1"/>
</dbReference>
<evidence type="ECO:0000256" key="1">
    <source>
        <dbReference type="ARBA" id="ARBA00004571"/>
    </source>
</evidence>
<accession>A0ABW3JKA1</accession>
<evidence type="ECO:0000256" key="4">
    <source>
        <dbReference type="ARBA" id="ARBA00022692"/>
    </source>
</evidence>
<dbReference type="Gene3D" id="2.170.130.10">
    <property type="entry name" value="TonB-dependent receptor, plug domain"/>
    <property type="match status" value="1"/>
</dbReference>
<dbReference type="InterPro" id="IPR039426">
    <property type="entry name" value="TonB-dep_rcpt-like"/>
</dbReference>
<evidence type="ECO:0000256" key="5">
    <source>
        <dbReference type="ARBA" id="ARBA00023136"/>
    </source>
</evidence>
<reference evidence="10" key="1">
    <citation type="journal article" date="2019" name="Int. J. Syst. Evol. Microbiol.">
        <title>The Global Catalogue of Microorganisms (GCM) 10K type strain sequencing project: providing services to taxonomists for standard genome sequencing and annotation.</title>
        <authorList>
            <consortium name="The Broad Institute Genomics Platform"/>
            <consortium name="The Broad Institute Genome Sequencing Center for Infectious Disease"/>
            <person name="Wu L."/>
            <person name="Ma J."/>
        </authorList>
    </citation>
    <scope>NUCLEOTIDE SEQUENCE [LARGE SCALE GENOMIC DNA]</scope>
    <source>
        <strain evidence="10">CCUG 62414</strain>
    </source>
</reference>
<gene>
    <name evidence="9" type="ORF">ACFQ1R_11990</name>
</gene>
<dbReference type="Pfam" id="PF13715">
    <property type="entry name" value="CarbopepD_reg_2"/>
    <property type="match status" value="1"/>
</dbReference>
<dbReference type="SUPFAM" id="SSF56935">
    <property type="entry name" value="Porins"/>
    <property type="match status" value="1"/>
</dbReference>
<comment type="caution">
    <text evidence="9">The sequence shown here is derived from an EMBL/GenBank/DDBJ whole genome shotgun (WGS) entry which is preliminary data.</text>
</comment>
<proteinExistence type="inferred from homology"/>
<dbReference type="EMBL" id="JBHTJI010000022">
    <property type="protein sequence ID" value="MFD0990819.1"/>
    <property type="molecule type" value="Genomic_DNA"/>
</dbReference>
<evidence type="ECO:0000259" key="8">
    <source>
        <dbReference type="Pfam" id="PF07715"/>
    </source>
</evidence>
<dbReference type="PROSITE" id="PS52016">
    <property type="entry name" value="TONB_DEPENDENT_REC_3"/>
    <property type="match status" value="1"/>
</dbReference>
<keyword evidence="5 7" id="KW-0472">Membrane</keyword>
<dbReference type="Pfam" id="PF07715">
    <property type="entry name" value="Plug"/>
    <property type="match status" value="1"/>
</dbReference>